<gene>
    <name evidence="2" type="ORF">EJ04DRAFT_224513</name>
</gene>
<dbReference type="AlphaFoldDB" id="A0A9P4V360"/>
<protein>
    <submittedName>
        <fullName evidence="2">Uncharacterized protein</fullName>
    </submittedName>
</protein>
<evidence type="ECO:0000313" key="2">
    <source>
        <dbReference type="EMBL" id="KAF2734986.1"/>
    </source>
</evidence>
<feature type="compositionally biased region" description="Acidic residues" evidence="1">
    <location>
        <begin position="96"/>
        <end position="108"/>
    </location>
</feature>
<dbReference type="Proteomes" id="UP000799444">
    <property type="component" value="Unassembled WGS sequence"/>
</dbReference>
<dbReference type="EMBL" id="ML996141">
    <property type="protein sequence ID" value="KAF2734986.1"/>
    <property type="molecule type" value="Genomic_DNA"/>
</dbReference>
<proteinExistence type="predicted"/>
<reference evidence="2" key="1">
    <citation type="journal article" date="2020" name="Stud. Mycol.">
        <title>101 Dothideomycetes genomes: a test case for predicting lifestyles and emergence of pathogens.</title>
        <authorList>
            <person name="Haridas S."/>
            <person name="Albert R."/>
            <person name="Binder M."/>
            <person name="Bloem J."/>
            <person name="Labutti K."/>
            <person name="Salamov A."/>
            <person name="Andreopoulos B."/>
            <person name="Baker S."/>
            <person name="Barry K."/>
            <person name="Bills G."/>
            <person name="Bluhm B."/>
            <person name="Cannon C."/>
            <person name="Castanera R."/>
            <person name="Culley D."/>
            <person name="Daum C."/>
            <person name="Ezra D."/>
            <person name="Gonzalez J."/>
            <person name="Henrissat B."/>
            <person name="Kuo A."/>
            <person name="Liang C."/>
            <person name="Lipzen A."/>
            <person name="Lutzoni F."/>
            <person name="Magnuson J."/>
            <person name="Mondo S."/>
            <person name="Nolan M."/>
            <person name="Ohm R."/>
            <person name="Pangilinan J."/>
            <person name="Park H.-J."/>
            <person name="Ramirez L."/>
            <person name="Alfaro M."/>
            <person name="Sun H."/>
            <person name="Tritt A."/>
            <person name="Yoshinaga Y."/>
            <person name="Zwiers L.-H."/>
            <person name="Turgeon B."/>
            <person name="Goodwin S."/>
            <person name="Spatafora J."/>
            <person name="Crous P."/>
            <person name="Grigoriev I."/>
        </authorList>
    </citation>
    <scope>NUCLEOTIDE SEQUENCE</scope>
    <source>
        <strain evidence="2">CBS 125425</strain>
    </source>
</reference>
<evidence type="ECO:0000313" key="3">
    <source>
        <dbReference type="Proteomes" id="UP000799444"/>
    </source>
</evidence>
<comment type="caution">
    <text evidence="2">The sequence shown here is derived from an EMBL/GenBank/DDBJ whole genome shotgun (WGS) entry which is preliminary data.</text>
</comment>
<evidence type="ECO:0000256" key="1">
    <source>
        <dbReference type="SAM" id="MobiDB-lite"/>
    </source>
</evidence>
<keyword evidence="3" id="KW-1185">Reference proteome</keyword>
<organism evidence="2 3">
    <name type="scientific">Polyplosphaeria fusca</name>
    <dbReference type="NCBI Taxonomy" id="682080"/>
    <lineage>
        <taxon>Eukaryota</taxon>
        <taxon>Fungi</taxon>
        <taxon>Dikarya</taxon>
        <taxon>Ascomycota</taxon>
        <taxon>Pezizomycotina</taxon>
        <taxon>Dothideomycetes</taxon>
        <taxon>Pleosporomycetidae</taxon>
        <taxon>Pleosporales</taxon>
        <taxon>Tetraplosphaeriaceae</taxon>
        <taxon>Polyplosphaeria</taxon>
    </lineage>
</organism>
<sequence>MLQRILKTLFNLYHEIEKTEWRDSSSTKQAKKKIARVTTALRRYVYNRRYGSYEEMAKQKIDDEIESDNEESEVSGPTDGFENDLNETDDPRQEFDWSDDDDDDEDALDPAWEMMAESEALAEYVSHPLTILIHAKQNQAA</sequence>
<feature type="compositionally biased region" description="Acidic residues" evidence="1">
    <location>
        <begin position="63"/>
        <end position="73"/>
    </location>
</feature>
<feature type="region of interest" description="Disordered" evidence="1">
    <location>
        <begin position="61"/>
        <end position="109"/>
    </location>
</feature>
<accession>A0A9P4V360</accession>
<name>A0A9P4V360_9PLEO</name>